<evidence type="ECO:0000313" key="3">
    <source>
        <dbReference type="Proteomes" id="UP000750711"/>
    </source>
</evidence>
<keyword evidence="3" id="KW-1185">Reference proteome</keyword>
<evidence type="ECO:0000313" key="2">
    <source>
        <dbReference type="EMBL" id="KAH0559877.1"/>
    </source>
</evidence>
<dbReference type="InterPro" id="IPR011990">
    <property type="entry name" value="TPR-like_helical_dom_sf"/>
</dbReference>
<evidence type="ECO:0000259" key="1">
    <source>
        <dbReference type="Pfam" id="PF25000"/>
    </source>
</evidence>
<dbReference type="SUPFAM" id="SSF48452">
    <property type="entry name" value="TPR-like"/>
    <property type="match status" value="1"/>
</dbReference>
<dbReference type="PANTHER" id="PTHR46082:SF6">
    <property type="entry name" value="AAA+ ATPASE DOMAIN-CONTAINING PROTEIN-RELATED"/>
    <property type="match status" value="1"/>
</dbReference>
<dbReference type="InterPro" id="IPR053137">
    <property type="entry name" value="NLR-like"/>
</dbReference>
<feature type="domain" description="DUF7779" evidence="1">
    <location>
        <begin position="62"/>
        <end position="148"/>
    </location>
</feature>
<dbReference type="Pfam" id="PF13424">
    <property type="entry name" value="TPR_12"/>
    <property type="match status" value="3"/>
</dbReference>
<gene>
    <name evidence="2" type="ORF">GP486_003607</name>
</gene>
<organism evidence="2 3">
    <name type="scientific">Trichoglossum hirsutum</name>
    <dbReference type="NCBI Taxonomy" id="265104"/>
    <lineage>
        <taxon>Eukaryota</taxon>
        <taxon>Fungi</taxon>
        <taxon>Dikarya</taxon>
        <taxon>Ascomycota</taxon>
        <taxon>Pezizomycotina</taxon>
        <taxon>Geoglossomycetes</taxon>
        <taxon>Geoglossales</taxon>
        <taxon>Geoglossaceae</taxon>
        <taxon>Trichoglossum</taxon>
    </lineage>
</organism>
<dbReference type="InterPro" id="IPR056681">
    <property type="entry name" value="DUF7779"/>
</dbReference>
<dbReference type="InterPro" id="IPR019734">
    <property type="entry name" value="TPR_rpt"/>
</dbReference>
<proteinExistence type="predicted"/>
<reference evidence="2" key="1">
    <citation type="submission" date="2021-03" db="EMBL/GenBank/DDBJ databases">
        <title>Comparative genomics and phylogenomic investigation of the class Geoglossomycetes provide insights into ecological specialization and systematics.</title>
        <authorList>
            <person name="Melie T."/>
            <person name="Pirro S."/>
            <person name="Miller A.N."/>
            <person name="Quandt A."/>
        </authorList>
    </citation>
    <scope>NUCLEOTIDE SEQUENCE</scope>
    <source>
        <strain evidence="2">CAQ_001_2017</strain>
    </source>
</reference>
<sequence>MRRSDSSVAGKEDTKIEIFDQDSIALVERLEGLPLALVLGARHDYPKRTILTTWMISYGELKHNDANAVKLLQLWGYLDNQDLWFQLLKWPKYRNQTPKWLRQITDTEVAFLKTIRDLLDYSLVGRDGRLGSYSMHAMVHDWIREFTNKEDYDLFRLGITTFLKDRREIPGRCNAGYCLPHAYAYRLSQYLHKKHVLGSRSNKAHRIPYLFGLHNLGGLFFDQGKLSKAEAMYQWALAGEEKALGPAHMSMLETVNHLGVLYSKQCKFTEGVAMHRRALAGREKKQNRLAEAEAMYQRVLAGMEKVLGLWHISTLGVVNNLGILCQGHSRLDEAESMYRRALAGREKVLGSEHMSTLEVTNNLGNLYQKQNRLAEAEAMYQRTLAGMEGVLGPEHISTLGTVNNLDVLYRRQNRLGEAETMYQRALVGMEKVLGPDHTSALRTVNNLGKLYQDQGRLAEAKAMYHRARTPRS</sequence>
<protein>
    <recommendedName>
        <fullName evidence="1">DUF7779 domain-containing protein</fullName>
    </recommendedName>
</protein>
<dbReference type="EMBL" id="JAGHQM010000500">
    <property type="protein sequence ID" value="KAH0559877.1"/>
    <property type="molecule type" value="Genomic_DNA"/>
</dbReference>
<dbReference type="Proteomes" id="UP000750711">
    <property type="component" value="Unassembled WGS sequence"/>
</dbReference>
<name>A0A9P8LCY1_9PEZI</name>
<dbReference type="AlphaFoldDB" id="A0A9P8LCY1"/>
<accession>A0A9P8LCY1</accession>
<comment type="caution">
    <text evidence="2">The sequence shown here is derived from an EMBL/GenBank/DDBJ whole genome shotgun (WGS) entry which is preliminary data.</text>
</comment>
<dbReference type="PANTHER" id="PTHR46082">
    <property type="entry name" value="ATP/GTP-BINDING PROTEIN-RELATED"/>
    <property type="match status" value="1"/>
</dbReference>
<dbReference type="Gene3D" id="1.25.40.10">
    <property type="entry name" value="Tetratricopeptide repeat domain"/>
    <property type="match status" value="2"/>
</dbReference>
<dbReference type="Pfam" id="PF13374">
    <property type="entry name" value="TPR_10"/>
    <property type="match status" value="1"/>
</dbReference>
<dbReference type="Pfam" id="PF25000">
    <property type="entry name" value="DUF7779"/>
    <property type="match status" value="1"/>
</dbReference>
<dbReference type="SMART" id="SM00028">
    <property type="entry name" value="TPR"/>
    <property type="match status" value="5"/>
</dbReference>